<proteinExistence type="predicted"/>
<dbReference type="Gene3D" id="2.170.120.30">
    <property type="match status" value="2"/>
</dbReference>
<dbReference type="InterPro" id="IPR012505">
    <property type="entry name" value="YbbR"/>
</dbReference>
<dbReference type="Pfam" id="PF07949">
    <property type="entry name" value="YbbR"/>
    <property type="match status" value="4"/>
</dbReference>
<comment type="caution">
    <text evidence="1">The sequence shown here is derived from an EMBL/GenBank/DDBJ whole genome shotgun (WGS) entry which is preliminary data.</text>
</comment>
<dbReference type="InterPro" id="IPR053154">
    <property type="entry name" value="c-di-AMP_regulator"/>
</dbReference>
<dbReference type="PANTHER" id="PTHR37804:SF1">
    <property type="entry name" value="CDAA REGULATORY PROTEIN CDAR"/>
    <property type="match status" value="1"/>
</dbReference>
<accession>A0A6L3V1X3</accession>
<evidence type="ECO:0000313" key="2">
    <source>
        <dbReference type="Proteomes" id="UP000481030"/>
    </source>
</evidence>
<dbReference type="RefSeq" id="WP_151536173.1">
    <property type="nucleotide sequence ID" value="NZ_WBOS01000010.1"/>
</dbReference>
<dbReference type="Proteomes" id="UP000481030">
    <property type="component" value="Unassembled WGS sequence"/>
</dbReference>
<organism evidence="1 2">
    <name type="scientific">Cytobacillus depressus</name>
    <dbReference type="NCBI Taxonomy" id="1602942"/>
    <lineage>
        <taxon>Bacteria</taxon>
        <taxon>Bacillati</taxon>
        <taxon>Bacillota</taxon>
        <taxon>Bacilli</taxon>
        <taxon>Bacillales</taxon>
        <taxon>Bacillaceae</taxon>
        <taxon>Cytobacillus</taxon>
    </lineage>
</organism>
<dbReference type="PANTHER" id="PTHR37804">
    <property type="entry name" value="CDAA REGULATORY PROTEIN CDAR"/>
    <property type="match status" value="1"/>
</dbReference>
<sequence>MDKFIDKLIDTRWFMKMVALILALLLFDSVYDADKDVSNINVPSGADYEVLSDIPVKSYYDTDNLVVTGVPETVKVTLQGPRNLLQPAKAQRNFEVYVDLANAEIGTKNVPLQIRNLSDKLKVTIEPAYATVNIQEKVTKEFKVNVEFDKNLIEAGFVSEPPEAEPKTIKITGAKDIIDKISYVKATVNMRGPIKETVRREAIVQVFDREMNKLDVQLEHDVVDVIIPVKSLSKTVPIKVIEKGTPPQDVSINSVTLDIKEAKIFGAQDVLDRTDSVRVEVDVSQITGDTELTLPVIISDGINEVNPKVVKAMISTTIHQSDGDIHEEVDENKTFSNLPINLTGLANQYEASVQSPSGASLTVTGNSNAIQQLKASDFSVILDLSNLGVGDHDVKILVNGPSDVHWKLATEVAKISITQKEI</sequence>
<evidence type="ECO:0000313" key="1">
    <source>
        <dbReference type="EMBL" id="KAB2332166.1"/>
    </source>
</evidence>
<dbReference type="EMBL" id="WBOS01000010">
    <property type="protein sequence ID" value="KAB2332166.1"/>
    <property type="molecule type" value="Genomic_DNA"/>
</dbReference>
<name>A0A6L3V1X3_9BACI</name>
<gene>
    <name evidence="1" type="ORF">F7731_17935</name>
</gene>
<reference evidence="1 2" key="1">
    <citation type="journal article" date="2016" name="Antonie Van Leeuwenhoek">
        <title>Bacillus depressus sp. nov., isolated from soil of a sunflower field.</title>
        <authorList>
            <person name="Wei X."/>
            <person name="Xin D."/>
            <person name="Xin Y."/>
            <person name="Zhang H."/>
            <person name="Wang T."/>
            <person name="Zhang J."/>
        </authorList>
    </citation>
    <scope>NUCLEOTIDE SEQUENCE [LARGE SCALE GENOMIC DNA]</scope>
    <source>
        <strain evidence="1 2">BZ1</strain>
    </source>
</reference>
<dbReference type="AlphaFoldDB" id="A0A6L3V1X3"/>
<protein>
    <submittedName>
        <fullName evidence="1">YbbR-like domain-containing protein</fullName>
    </submittedName>
</protein>
<keyword evidence="2" id="KW-1185">Reference proteome</keyword>
<dbReference type="Gene3D" id="2.170.120.40">
    <property type="entry name" value="YbbR-like domain"/>
    <property type="match status" value="2"/>
</dbReference>
<dbReference type="OrthoDB" id="2960905at2"/>